<dbReference type="Proteomes" id="UP001189915">
    <property type="component" value="Unassembled WGS sequence"/>
</dbReference>
<evidence type="ECO:0000313" key="3">
    <source>
        <dbReference type="Proteomes" id="UP001189915"/>
    </source>
</evidence>
<dbReference type="EMBL" id="CATWAF010000004">
    <property type="protein sequence ID" value="CAJ0699230.1"/>
    <property type="molecule type" value="Genomic_DNA"/>
</dbReference>
<organism evidence="2 3">
    <name type="scientific">Ralstonia wenshanensis</name>
    <dbReference type="NCBI Taxonomy" id="2842456"/>
    <lineage>
        <taxon>Bacteria</taxon>
        <taxon>Pseudomonadati</taxon>
        <taxon>Pseudomonadota</taxon>
        <taxon>Betaproteobacteria</taxon>
        <taxon>Burkholderiales</taxon>
        <taxon>Burkholderiaceae</taxon>
        <taxon>Ralstonia</taxon>
    </lineage>
</organism>
<evidence type="ECO:0000313" key="2">
    <source>
        <dbReference type="EMBL" id="CAJ0699230.1"/>
    </source>
</evidence>
<evidence type="ECO:0008006" key="4">
    <source>
        <dbReference type="Google" id="ProtNLM"/>
    </source>
</evidence>
<sequence length="100" mass="10282">MKGASSLLLASAVATSLLASACATVHETYTPDGRKAYTLNCSGTARGWDKCFSAAGDLCKEQGYDIVDRTGEDAAAIGGGPSGFLGARTTERTMVVACKR</sequence>
<gene>
    <name evidence="2" type="ORF">LMG18091_02882</name>
</gene>
<keyword evidence="3" id="KW-1185">Reference proteome</keyword>
<evidence type="ECO:0000256" key="1">
    <source>
        <dbReference type="SAM" id="SignalP"/>
    </source>
</evidence>
<feature type="signal peptide" evidence="1">
    <location>
        <begin position="1"/>
        <end position="21"/>
    </location>
</feature>
<name>A0AAD2B226_9RALS</name>
<dbReference type="AlphaFoldDB" id="A0AAD2B226"/>
<reference evidence="2 3" key="1">
    <citation type="submission" date="2023-07" db="EMBL/GenBank/DDBJ databases">
        <authorList>
            <person name="Peeters C."/>
        </authorList>
    </citation>
    <scope>NUCLEOTIDE SEQUENCE [LARGE SCALE GENOMIC DNA]</scope>
    <source>
        <strain evidence="2 3">LMG 18091</strain>
    </source>
</reference>
<proteinExistence type="predicted"/>
<accession>A0AAD2B226</accession>
<comment type="caution">
    <text evidence="2">The sequence shown here is derived from an EMBL/GenBank/DDBJ whole genome shotgun (WGS) entry which is preliminary data.</text>
</comment>
<dbReference type="PROSITE" id="PS51257">
    <property type="entry name" value="PROKAR_LIPOPROTEIN"/>
    <property type="match status" value="1"/>
</dbReference>
<keyword evidence="1" id="KW-0732">Signal</keyword>
<feature type="chain" id="PRO_5042283655" description="Lipoprotein" evidence="1">
    <location>
        <begin position="22"/>
        <end position="100"/>
    </location>
</feature>
<protein>
    <recommendedName>
        <fullName evidence="4">Lipoprotein</fullName>
    </recommendedName>
</protein>